<evidence type="ECO:0000313" key="9">
    <source>
        <dbReference type="EMBL" id="GAA4416167.1"/>
    </source>
</evidence>
<dbReference type="Pfam" id="PF07005">
    <property type="entry name" value="SBD_N"/>
    <property type="match status" value="1"/>
</dbReference>
<keyword evidence="6" id="KW-0119">Carbohydrate metabolism</keyword>
<evidence type="ECO:0000313" key="10">
    <source>
        <dbReference type="Proteomes" id="UP001500936"/>
    </source>
</evidence>
<dbReference type="GO" id="GO:0016301">
    <property type="term" value="F:kinase activity"/>
    <property type="evidence" value="ECO:0007669"/>
    <property type="project" value="UniProtKB-KW"/>
</dbReference>
<dbReference type="Gene3D" id="3.40.980.20">
    <property type="entry name" value="Four-carbon acid sugar kinase, nucleotide binding domain"/>
    <property type="match status" value="1"/>
</dbReference>
<keyword evidence="5" id="KW-0067">ATP-binding</keyword>
<dbReference type="RefSeq" id="WP_345270534.1">
    <property type="nucleotide sequence ID" value="NZ_BAABHB010000013.1"/>
</dbReference>
<name>A0ABP8KVE2_9BACT</name>
<keyword evidence="10" id="KW-1185">Reference proteome</keyword>
<feature type="domain" description="Four-carbon acid sugar kinase nucleotide binding" evidence="8">
    <location>
        <begin position="272"/>
        <end position="433"/>
    </location>
</feature>
<evidence type="ECO:0000256" key="2">
    <source>
        <dbReference type="ARBA" id="ARBA00022679"/>
    </source>
</evidence>
<gene>
    <name evidence="9" type="ORF">GCM10023187_47370</name>
</gene>
<evidence type="ECO:0000256" key="6">
    <source>
        <dbReference type="ARBA" id="ARBA00023277"/>
    </source>
</evidence>
<evidence type="ECO:0000256" key="1">
    <source>
        <dbReference type="ARBA" id="ARBA00005715"/>
    </source>
</evidence>
<dbReference type="InterPro" id="IPR037051">
    <property type="entry name" value="4-carb_acid_sugar_kinase_N_sf"/>
</dbReference>
<evidence type="ECO:0000259" key="8">
    <source>
        <dbReference type="Pfam" id="PF17042"/>
    </source>
</evidence>
<feature type="domain" description="Four-carbon acid sugar kinase N-terminal" evidence="7">
    <location>
        <begin position="6"/>
        <end position="246"/>
    </location>
</feature>
<evidence type="ECO:0000256" key="4">
    <source>
        <dbReference type="ARBA" id="ARBA00022777"/>
    </source>
</evidence>
<dbReference type="EMBL" id="BAABHB010000013">
    <property type="protein sequence ID" value="GAA4416167.1"/>
    <property type="molecule type" value="Genomic_DNA"/>
</dbReference>
<keyword evidence="2" id="KW-0808">Transferase</keyword>
<proteinExistence type="inferred from homology"/>
<keyword evidence="4 9" id="KW-0418">Kinase</keyword>
<dbReference type="SUPFAM" id="SSF142764">
    <property type="entry name" value="YgbK-like"/>
    <property type="match status" value="1"/>
</dbReference>
<reference evidence="10" key="1">
    <citation type="journal article" date="2019" name="Int. J. Syst. Evol. Microbiol.">
        <title>The Global Catalogue of Microorganisms (GCM) 10K type strain sequencing project: providing services to taxonomists for standard genome sequencing and annotation.</title>
        <authorList>
            <consortium name="The Broad Institute Genomics Platform"/>
            <consortium name="The Broad Institute Genome Sequencing Center for Infectious Disease"/>
            <person name="Wu L."/>
            <person name="Ma J."/>
        </authorList>
    </citation>
    <scope>NUCLEOTIDE SEQUENCE [LARGE SCALE GENOMIC DNA]</scope>
    <source>
        <strain evidence="10">JCM 17925</strain>
    </source>
</reference>
<comment type="similarity">
    <text evidence="1">Belongs to the four-carbon acid sugar kinase family.</text>
</comment>
<dbReference type="Pfam" id="PF17042">
    <property type="entry name" value="NBD_C"/>
    <property type="match status" value="1"/>
</dbReference>
<evidence type="ECO:0000259" key="7">
    <source>
        <dbReference type="Pfam" id="PF07005"/>
    </source>
</evidence>
<organism evidence="9 10">
    <name type="scientific">Nibrella viscosa</name>
    <dbReference type="NCBI Taxonomy" id="1084524"/>
    <lineage>
        <taxon>Bacteria</taxon>
        <taxon>Pseudomonadati</taxon>
        <taxon>Bacteroidota</taxon>
        <taxon>Cytophagia</taxon>
        <taxon>Cytophagales</taxon>
        <taxon>Spirosomataceae</taxon>
        <taxon>Nibrella</taxon>
    </lineage>
</organism>
<keyword evidence="3" id="KW-0547">Nucleotide-binding</keyword>
<protein>
    <submittedName>
        <fullName evidence="9">Four-carbon acid sugar kinase family protein</fullName>
    </submittedName>
</protein>
<dbReference type="InterPro" id="IPR010737">
    <property type="entry name" value="4-carb_acid_sugar_kinase_N"/>
</dbReference>
<dbReference type="Proteomes" id="UP001500936">
    <property type="component" value="Unassembled WGS sequence"/>
</dbReference>
<sequence length="444" mass="48733">MNEKLILVLDDDPTGIQTVHGLTVYMRWSAEIMRHIFENDRVAYIQTNSRSLTEADAVATTREIMELAVAAHRATGRNFAVMSRSDSSLRGHFPAEPAAIRHVWESAGLPPIDGLVFCPFLAEAGRVTIDNRHYIRQADGSLTPVADTEFARDVVFGYHHSDLTRYIDEKTQGSIPAESVVCIPLAVLDKNDSSAVIEILKTVHHFTPVVVNATDYRHLRLFAEALRAVEQTGKRFVFRTAASLVKVYGDITDQPLLGRTELAPYLQSGSVLTVVGSHTSHTTRQLQALLRQESVAVVELDVPTLLVDEEEAGQMVQEAVDKCEAVMKQGGHPLLMTSRQRVSVADAAGNLTLSQRISGTLSAIVRRLSIRPRAIIAKGGITSSDIAVQGLGMQKAYVLGQVRPSIPVVLAQEESRFPNLPYVIFPGNTGQEDDLLTIWNLVQS</sequence>
<dbReference type="InterPro" id="IPR031475">
    <property type="entry name" value="NBD_C"/>
</dbReference>
<evidence type="ECO:0000256" key="5">
    <source>
        <dbReference type="ARBA" id="ARBA00022840"/>
    </source>
</evidence>
<dbReference type="InterPro" id="IPR042213">
    <property type="entry name" value="NBD_C_sf"/>
</dbReference>
<dbReference type="Gene3D" id="3.40.50.10840">
    <property type="entry name" value="Putative sugar-binding, N-terminal domain"/>
    <property type="match status" value="1"/>
</dbReference>
<accession>A0ABP8KVE2</accession>
<comment type="caution">
    <text evidence="9">The sequence shown here is derived from an EMBL/GenBank/DDBJ whole genome shotgun (WGS) entry which is preliminary data.</text>
</comment>
<evidence type="ECO:0000256" key="3">
    <source>
        <dbReference type="ARBA" id="ARBA00022741"/>
    </source>
</evidence>